<dbReference type="InterPro" id="IPR013524">
    <property type="entry name" value="Runt_dom"/>
</dbReference>
<name>A0A2J7PIM0_9NEOP</name>
<feature type="compositionally biased region" description="Acidic residues" evidence="5">
    <location>
        <begin position="615"/>
        <end position="624"/>
    </location>
</feature>
<feature type="compositionally biased region" description="Basic residues" evidence="5">
    <location>
        <begin position="337"/>
        <end position="366"/>
    </location>
</feature>
<dbReference type="Proteomes" id="UP000235965">
    <property type="component" value="Unassembled WGS sequence"/>
</dbReference>
<dbReference type="PROSITE" id="PS51062">
    <property type="entry name" value="RUNT"/>
    <property type="match status" value="1"/>
</dbReference>
<dbReference type="PRINTS" id="PR00967">
    <property type="entry name" value="ONCOGENEAML1"/>
</dbReference>
<dbReference type="Gene3D" id="2.60.40.720">
    <property type="match status" value="1"/>
</dbReference>
<comment type="subcellular location">
    <subcellularLocation>
        <location evidence="1">Nucleus</location>
    </subcellularLocation>
</comment>
<accession>A0A2J7PIM0</accession>
<dbReference type="PANTHER" id="PTHR11950">
    <property type="entry name" value="RUNT RELATED"/>
    <property type="match status" value="1"/>
</dbReference>
<evidence type="ECO:0000313" key="8">
    <source>
        <dbReference type="Proteomes" id="UP000235965"/>
    </source>
</evidence>
<feature type="compositionally biased region" description="Basic and acidic residues" evidence="5">
    <location>
        <begin position="367"/>
        <end position="383"/>
    </location>
</feature>
<dbReference type="InterPro" id="IPR000040">
    <property type="entry name" value="AML1_Runt"/>
</dbReference>
<keyword evidence="3" id="KW-0804">Transcription</keyword>
<dbReference type="AlphaFoldDB" id="A0A2J7PIM0"/>
<organism evidence="7 8">
    <name type="scientific">Cryptotermes secundus</name>
    <dbReference type="NCBI Taxonomy" id="105785"/>
    <lineage>
        <taxon>Eukaryota</taxon>
        <taxon>Metazoa</taxon>
        <taxon>Ecdysozoa</taxon>
        <taxon>Arthropoda</taxon>
        <taxon>Hexapoda</taxon>
        <taxon>Insecta</taxon>
        <taxon>Pterygota</taxon>
        <taxon>Neoptera</taxon>
        <taxon>Polyneoptera</taxon>
        <taxon>Dictyoptera</taxon>
        <taxon>Blattodea</taxon>
        <taxon>Blattoidea</taxon>
        <taxon>Termitoidae</taxon>
        <taxon>Kalotermitidae</taxon>
        <taxon>Cryptotermitinae</taxon>
        <taxon>Cryptotermes</taxon>
    </lineage>
</organism>
<evidence type="ECO:0000256" key="5">
    <source>
        <dbReference type="SAM" id="MobiDB-lite"/>
    </source>
</evidence>
<dbReference type="EMBL" id="NEVH01025126">
    <property type="protein sequence ID" value="PNF16163.1"/>
    <property type="molecule type" value="Genomic_DNA"/>
</dbReference>
<dbReference type="Pfam" id="PF00853">
    <property type="entry name" value="Runt"/>
    <property type="match status" value="1"/>
</dbReference>
<dbReference type="FunFam" id="2.60.40.720:FF:000001">
    <property type="entry name" value="Runt-related transcription factor"/>
    <property type="match status" value="1"/>
</dbReference>
<dbReference type="PANTHER" id="PTHR11950:SF31">
    <property type="entry name" value="SEGMENTATION PROTEIN RUNT"/>
    <property type="match status" value="1"/>
</dbReference>
<keyword evidence="8" id="KW-1185">Reference proteome</keyword>
<sequence>LWSTWSPLSSMHLPSPYDLDIHHDRQSLSINNIKNSHLSSKSGEGHKSSPAMSGSVAASSGEPSPATTTVPGTDWLHEALQEYHGELVQTGSPAVLCSALPSHWRSNKSLPVAFKVVALDDIMDGTLVTVKAGNDENFCGELRNCTAVMKNQVAKFNDLRFVGRSGRGKSFSLTIVISSTPFQVATYNKAIKVTVDGPREPRTKSIVLPRQEGWVGVAGCWLALKVRVECFTLVSGIFCCLQWVTTTGHSDRQSRGTDRERERVDGQFYPRTTLPRPNLIPPPNPPTLACLIALYVSMVMAKTHMDIPVAAVGSKRSSYCELSLHCISYEVHLRGRKAKTRKGRKIKKEKYRNKQKHEKNKRKWKRENKERRDERKFERMSKERKMRKERNKKLNRPRQAAHRKQQRSKCSSISIRHTFHHQHYPHPYTRYLLERVRDSTKVHVFCAVSRKNVHPCKLHGVLFKTCKYLGHATKTLHFHYLPGQHPGLVPFALFPAAQWLDTAAYMGYPWPEYFRRPTTTELCKLPSTCGSSIIKSSSSTPEFYSLQQHPHNPATGVGLPGAKHGPAFALATSVSTEFAPATLSLAIPTPPTPKLSPPPRKSPSPTQNARMSSDDASDTGEDTVDVVRSAFQQVRPQGGGPERRRSPEPRPATLLTTSCSNTSATPTPIQSH</sequence>
<dbReference type="GO" id="GO:0005634">
    <property type="term" value="C:nucleus"/>
    <property type="evidence" value="ECO:0007669"/>
    <property type="project" value="UniProtKB-SubCell"/>
</dbReference>
<reference evidence="7 8" key="1">
    <citation type="submission" date="2017-12" db="EMBL/GenBank/DDBJ databases">
        <title>Hemimetabolous genomes reveal molecular basis of termite eusociality.</title>
        <authorList>
            <person name="Harrison M.C."/>
            <person name="Jongepier E."/>
            <person name="Robertson H.M."/>
            <person name="Arning N."/>
            <person name="Bitard-Feildel T."/>
            <person name="Chao H."/>
            <person name="Childers C.P."/>
            <person name="Dinh H."/>
            <person name="Doddapaneni H."/>
            <person name="Dugan S."/>
            <person name="Gowin J."/>
            <person name="Greiner C."/>
            <person name="Han Y."/>
            <person name="Hu H."/>
            <person name="Hughes D.S.T."/>
            <person name="Huylmans A.-K."/>
            <person name="Kemena C."/>
            <person name="Kremer L.P.M."/>
            <person name="Lee S.L."/>
            <person name="Lopez-Ezquerra A."/>
            <person name="Mallet L."/>
            <person name="Monroy-Kuhn J.M."/>
            <person name="Moser A."/>
            <person name="Murali S.C."/>
            <person name="Muzny D.M."/>
            <person name="Otani S."/>
            <person name="Piulachs M.-D."/>
            <person name="Poelchau M."/>
            <person name="Qu J."/>
            <person name="Schaub F."/>
            <person name="Wada-Katsumata A."/>
            <person name="Worley K.C."/>
            <person name="Xie Q."/>
            <person name="Ylla G."/>
            <person name="Poulsen M."/>
            <person name="Gibbs R.A."/>
            <person name="Schal C."/>
            <person name="Richards S."/>
            <person name="Belles X."/>
            <person name="Korb J."/>
            <person name="Bornberg-Bauer E."/>
        </authorList>
    </citation>
    <scope>NUCLEOTIDE SEQUENCE [LARGE SCALE GENOMIC DNA]</scope>
    <source>
        <tissue evidence="7">Whole body</tissue>
    </source>
</reference>
<evidence type="ECO:0000313" key="7">
    <source>
        <dbReference type="EMBL" id="PNF16163.1"/>
    </source>
</evidence>
<keyword evidence="4" id="KW-0539">Nucleus</keyword>
<dbReference type="GO" id="GO:0000978">
    <property type="term" value="F:RNA polymerase II cis-regulatory region sequence-specific DNA binding"/>
    <property type="evidence" value="ECO:0007669"/>
    <property type="project" value="TreeGrafter"/>
</dbReference>
<feature type="region of interest" description="Disordered" evidence="5">
    <location>
        <begin position="584"/>
        <end position="672"/>
    </location>
</feature>
<evidence type="ECO:0000256" key="3">
    <source>
        <dbReference type="ARBA" id="ARBA00023163"/>
    </source>
</evidence>
<evidence type="ECO:0000256" key="1">
    <source>
        <dbReference type="ARBA" id="ARBA00004123"/>
    </source>
</evidence>
<feature type="non-terminal residue" evidence="7">
    <location>
        <position position="1"/>
    </location>
</feature>
<feature type="region of interest" description="Disordered" evidence="5">
    <location>
        <begin position="337"/>
        <end position="410"/>
    </location>
</feature>
<dbReference type="GO" id="GO:0000981">
    <property type="term" value="F:DNA-binding transcription factor activity, RNA polymerase II-specific"/>
    <property type="evidence" value="ECO:0007669"/>
    <property type="project" value="TreeGrafter"/>
</dbReference>
<dbReference type="GO" id="GO:0001709">
    <property type="term" value="P:cell fate determination"/>
    <property type="evidence" value="ECO:0007669"/>
    <property type="project" value="UniProtKB-ARBA"/>
</dbReference>
<dbReference type="GO" id="GO:0005524">
    <property type="term" value="F:ATP binding"/>
    <property type="evidence" value="ECO:0007669"/>
    <property type="project" value="InterPro"/>
</dbReference>
<dbReference type="OrthoDB" id="10029800at2759"/>
<dbReference type="STRING" id="105785.A0A2J7PIM0"/>
<gene>
    <name evidence="7" type="ORF">B7P43_G01120</name>
</gene>
<evidence type="ECO:0000259" key="6">
    <source>
        <dbReference type="PROSITE" id="PS51062"/>
    </source>
</evidence>
<feature type="compositionally biased region" description="Basic residues" evidence="5">
    <location>
        <begin position="384"/>
        <end position="407"/>
    </location>
</feature>
<feature type="non-terminal residue" evidence="7">
    <location>
        <position position="672"/>
    </location>
</feature>
<protein>
    <recommendedName>
        <fullName evidence="6">Runt domain-containing protein</fullName>
    </recommendedName>
</protein>
<keyword evidence="2" id="KW-0805">Transcription regulation</keyword>
<feature type="region of interest" description="Disordered" evidence="5">
    <location>
        <begin position="35"/>
        <end position="72"/>
    </location>
</feature>
<feature type="domain" description="Runt" evidence="6">
    <location>
        <begin position="75"/>
        <end position="203"/>
    </location>
</feature>
<dbReference type="InParanoid" id="A0A2J7PIM0"/>
<evidence type="ECO:0000256" key="4">
    <source>
        <dbReference type="ARBA" id="ARBA00023242"/>
    </source>
</evidence>
<evidence type="ECO:0000256" key="2">
    <source>
        <dbReference type="ARBA" id="ARBA00023015"/>
    </source>
</evidence>
<comment type="caution">
    <text evidence="7">The sequence shown here is derived from an EMBL/GenBank/DDBJ whole genome shotgun (WGS) entry which is preliminary data.</text>
</comment>
<dbReference type="InterPro" id="IPR008967">
    <property type="entry name" value="p53-like_TF_DNA-bd_sf"/>
</dbReference>
<proteinExistence type="predicted"/>
<dbReference type="SUPFAM" id="SSF49417">
    <property type="entry name" value="p53-like transcription factors"/>
    <property type="match status" value="1"/>
</dbReference>
<feature type="compositionally biased region" description="Pro residues" evidence="5">
    <location>
        <begin position="588"/>
        <end position="602"/>
    </location>
</feature>
<dbReference type="InterPro" id="IPR012346">
    <property type="entry name" value="p53/RUNT-type_TF_DNA-bd_sf"/>
</dbReference>
<feature type="compositionally biased region" description="Polar residues" evidence="5">
    <location>
        <begin position="50"/>
        <end position="71"/>
    </location>
</feature>
<feature type="compositionally biased region" description="Polar residues" evidence="5">
    <location>
        <begin position="654"/>
        <end position="672"/>
    </location>
</feature>